<name>A0A7S1B782_9STRA</name>
<dbReference type="InterPro" id="IPR007624">
    <property type="entry name" value="RNA_pol_sigma70_r3"/>
</dbReference>
<dbReference type="SUPFAM" id="SSF88659">
    <property type="entry name" value="Sigma3 and sigma4 domains of RNA polymerase sigma factors"/>
    <property type="match status" value="2"/>
</dbReference>
<dbReference type="InterPro" id="IPR036388">
    <property type="entry name" value="WH-like_DNA-bd_sf"/>
</dbReference>
<dbReference type="Pfam" id="PF04539">
    <property type="entry name" value="Sigma70_r3"/>
    <property type="match status" value="1"/>
</dbReference>
<reference evidence="8" key="1">
    <citation type="submission" date="2021-01" db="EMBL/GenBank/DDBJ databases">
        <authorList>
            <person name="Corre E."/>
            <person name="Pelletier E."/>
            <person name="Niang G."/>
            <person name="Scheremetjew M."/>
            <person name="Finn R."/>
            <person name="Kale V."/>
            <person name="Holt S."/>
            <person name="Cochrane G."/>
            <person name="Meng A."/>
            <person name="Brown T."/>
            <person name="Cohen L."/>
        </authorList>
    </citation>
    <scope>NUCLEOTIDE SEQUENCE</scope>
    <source>
        <strain evidence="8">308</strain>
    </source>
</reference>
<evidence type="ECO:0000256" key="6">
    <source>
        <dbReference type="SAM" id="MobiDB-lite"/>
    </source>
</evidence>
<comment type="similarity">
    <text evidence="1">Belongs to the sigma-70 factor family.</text>
</comment>
<feature type="domain" description="RNA polymerase sigma-70" evidence="7">
    <location>
        <begin position="455"/>
        <end position="481"/>
    </location>
</feature>
<keyword evidence="5" id="KW-0804">Transcription</keyword>
<gene>
    <name evidence="8" type="ORF">CHYS00102_LOCUS4215</name>
</gene>
<accession>A0A7S1B782</accession>
<dbReference type="Gene3D" id="1.10.601.10">
    <property type="entry name" value="RNA Polymerase Primary Sigma Factor"/>
    <property type="match status" value="1"/>
</dbReference>
<sequence>MVTIGNHEPHCPLHCPCPIDRQTRNRRRGRRMQEKPVPISASSSPMLAAVTMAAVFCSTANTMDGAYAFQSGSAPFLHHRRVPFQTIPIATPRRTLPLCALSDHESLSSADEFNVGKPNPLELVGPRNLFDNPIRRNDITVKSSRKSSISTAEPTQSDSGTTKAYIRETGVDTMKDYLKSMGNHDLLTAQEEVLLARHVQLLLKWEEVRERLEIELARPPTYAEWAAAVGVDTKKLKRQIRRSQRAKAAMIESNLRLVISIAKRYTSRTNTLSVQDLCQEGSLGLVKAVEKFDPERGFRFSTYATWWIKQSVMRAIADQSRTIRLPVHIHDQLNTVRKHKRELTGKLGRQPTTEEIAEAAGITVDKLQFLWKSSRETMSFEQEIRVGGAGGSSASSGGGTVILSDSITDKEHMPEEKAALSLMKDDIDRLLGTLSVREQDVIRMRFGLDDGKAKTLEEIGKRFRVTRERIRQIEARALHKLRQPYRNHQIKQYVNEMEM</sequence>
<evidence type="ECO:0000256" key="5">
    <source>
        <dbReference type="ARBA" id="ARBA00023163"/>
    </source>
</evidence>
<protein>
    <recommendedName>
        <fullName evidence="7">RNA polymerase sigma-70 domain-containing protein</fullName>
    </recommendedName>
</protein>
<dbReference type="InterPro" id="IPR013325">
    <property type="entry name" value="RNA_pol_sigma_r2"/>
</dbReference>
<dbReference type="PROSITE" id="PS00716">
    <property type="entry name" value="SIGMA70_2"/>
    <property type="match status" value="1"/>
</dbReference>
<dbReference type="PANTHER" id="PTHR30603">
    <property type="entry name" value="RNA POLYMERASE SIGMA FACTOR RPO"/>
    <property type="match status" value="1"/>
</dbReference>
<keyword evidence="3" id="KW-0731">Sigma factor</keyword>
<feature type="region of interest" description="Disordered" evidence="6">
    <location>
        <begin position="141"/>
        <end position="160"/>
    </location>
</feature>
<organism evidence="8">
    <name type="scientific">Corethron hystrix</name>
    <dbReference type="NCBI Taxonomy" id="216773"/>
    <lineage>
        <taxon>Eukaryota</taxon>
        <taxon>Sar</taxon>
        <taxon>Stramenopiles</taxon>
        <taxon>Ochrophyta</taxon>
        <taxon>Bacillariophyta</taxon>
        <taxon>Coscinodiscophyceae</taxon>
        <taxon>Corethrophycidae</taxon>
        <taxon>Corethrales</taxon>
        <taxon>Corethraceae</taxon>
        <taxon>Corethron</taxon>
    </lineage>
</organism>
<dbReference type="InterPro" id="IPR050239">
    <property type="entry name" value="Sigma-70_RNA_pol_init_factors"/>
</dbReference>
<proteinExistence type="inferred from homology"/>
<evidence type="ECO:0000256" key="1">
    <source>
        <dbReference type="ARBA" id="ARBA00007788"/>
    </source>
</evidence>
<dbReference type="Pfam" id="PF04542">
    <property type="entry name" value="Sigma70_r2"/>
    <property type="match status" value="1"/>
</dbReference>
<dbReference type="EMBL" id="HBFR01005904">
    <property type="protein sequence ID" value="CAD8877031.1"/>
    <property type="molecule type" value="Transcribed_RNA"/>
</dbReference>
<dbReference type="SUPFAM" id="SSF88946">
    <property type="entry name" value="Sigma2 domain of RNA polymerase sigma factors"/>
    <property type="match status" value="1"/>
</dbReference>
<feature type="region of interest" description="Disordered" evidence="6">
    <location>
        <begin position="19"/>
        <end position="40"/>
    </location>
</feature>
<dbReference type="InterPro" id="IPR009042">
    <property type="entry name" value="RNA_pol_sigma70_r1_2"/>
</dbReference>
<dbReference type="InterPro" id="IPR007630">
    <property type="entry name" value="RNA_pol_sigma70_r4"/>
</dbReference>
<dbReference type="CDD" id="cd06171">
    <property type="entry name" value="Sigma70_r4"/>
    <property type="match status" value="1"/>
</dbReference>
<dbReference type="PRINTS" id="PR00046">
    <property type="entry name" value="SIGMA70FCT"/>
</dbReference>
<dbReference type="Pfam" id="PF04545">
    <property type="entry name" value="Sigma70_r4"/>
    <property type="match status" value="1"/>
</dbReference>
<dbReference type="InterPro" id="IPR013324">
    <property type="entry name" value="RNA_pol_sigma_r3/r4-like"/>
</dbReference>
<evidence type="ECO:0000256" key="3">
    <source>
        <dbReference type="ARBA" id="ARBA00023082"/>
    </source>
</evidence>
<evidence type="ECO:0000256" key="2">
    <source>
        <dbReference type="ARBA" id="ARBA00023015"/>
    </source>
</evidence>
<dbReference type="NCBIfam" id="TIGR02937">
    <property type="entry name" value="sigma70-ECF"/>
    <property type="match status" value="1"/>
</dbReference>
<dbReference type="Pfam" id="PF00140">
    <property type="entry name" value="Sigma70_r1_2"/>
    <property type="match status" value="1"/>
</dbReference>
<dbReference type="GO" id="GO:0006352">
    <property type="term" value="P:DNA-templated transcription initiation"/>
    <property type="evidence" value="ECO:0007669"/>
    <property type="project" value="InterPro"/>
</dbReference>
<keyword evidence="4" id="KW-0238">DNA-binding</keyword>
<keyword evidence="2" id="KW-0805">Transcription regulation</keyword>
<evidence type="ECO:0000256" key="4">
    <source>
        <dbReference type="ARBA" id="ARBA00023125"/>
    </source>
</evidence>
<dbReference type="GO" id="GO:0016987">
    <property type="term" value="F:sigma factor activity"/>
    <property type="evidence" value="ECO:0007669"/>
    <property type="project" value="UniProtKB-KW"/>
</dbReference>
<dbReference type="InterPro" id="IPR007627">
    <property type="entry name" value="RNA_pol_sigma70_r2"/>
</dbReference>
<dbReference type="PANTHER" id="PTHR30603:SF47">
    <property type="entry name" value="RNA POLYMERASE SIGMA FACTOR SIGD, CHLOROPLASTIC"/>
    <property type="match status" value="1"/>
</dbReference>
<dbReference type="InterPro" id="IPR014284">
    <property type="entry name" value="RNA_pol_sigma-70_dom"/>
</dbReference>
<dbReference type="InterPro" id="IPR000943">
    <property type="entry name" value="RNA_pol_sigma70"/>
</dbReference>
<evidence type="ECO:0000313" key="8">
    <source>
        <dbReference type="EMBL" id="CAD8877031.1"/>
    </source>
</evidence>
<evidence type="ECO:0000259" key="7">
    <source>
        <dbReference type="PROSITE" id="PS00716"/>
    </source>
</evidence>
<dbReference type="Gene3D" id="1.10.10.10">
    <property type="entry name" value="Winged helix-like DNA-binding domain superfamily/Winged helix DNA-binding domain"/>
    <property type="match status" value="2"/>
</dbReference>
<dbReference type="AlphaFoldDB" id="A0A7S1B782"/>
<dbReference type="GO" id="GO:0003677">
    <property type="term" value="F:DNA binding"/>
    <property type="evidence" value="ECO:0007669"/>
    <property type="project" value="UniProtKB-KW"/>
</dbReference>